<organism evidence="2 3">
    <name type="scientific">Fistulina hepatica ATCC 64428</name>
    <dbReference type="NCBI Taxonomy" id="1128425"/>
    <lineage>
        <taxon>Eukaryota</taxon>
        <taxon>Fungi</taxon>
        <taxon>Dikarya</taxon>
        <taxon>Basidiomycota</taxon>
        <taxon>Agaricomycotina</taxon>
        <taxon>Agaricomycetes</taxon>
        <taxon>Agaricomycetidae</taxon>
        <taxon>Agaricales</taxon>
        <taxon>Fistulinaceae</taxon>
        <taxon>Fistulina</taxon>
    </lineage>
</organism>
<sequence length="107" mass="11320">MAWYGWQLSVLFLRGPHCSRKTWFGLEGDWSTRKGQDEATPRAGSPVANERCTEPSSPAVSDAQHGGDSVTASSTDPTDSCDVEKIGPSTSMTAVGDTKTDSSAIVV</sequence>
<evidence type="ECO:0000256" key="1">
    <source>
        <dbReference type="SAM" id="MobiDB-lite"/>
    </source>
</evidence>
<feature type="compositionally biased region" description="Basic and acidic residues" evidence="1">
    <location>
        <begin position="30"/>
        <end position="40"/>
    </location>
</feature>
<evidence type="ECO:0000313" key="3">
    <source>
        <dbReference type="Proteomes" id="UP000054144"/>
    </source>
</evidence>
<proteinExistence type="predicted"/>
<reference evidence="2 3" key="1">
    <citation type="journal article" date="2015" name="Fungal Genet. Biol.">
        <title>Evolution of novel wood decay mechanisms in Agaricales revealed by the genome sequences of Fistulina hepatica and Cylindrobasidium torrendii.</title>
        <authorList>
            <person name="Floudas D."/>
            <person name="Held B.W."/>
            <person name="Riley R."/>
            <person name="Nagy L.G."/>
            <person name="Koehler G."/>
            <person name="Ransdell A.S."/>
            <person name="Younus H."/>
            <person name="Chow J."/>
            <person name="Chiniquy J."/>
            <person name="Lipzen A."/>
            <person name="Tritt A."/>
            <person name="Sun H."/>
            <person name="Haridas S."/>
            <person name="LaButti K."/>
            <person name="Ohm R.A."/>
            <person name="Kues U."/>
            <person name="Blanchette R.A."/>
            <person name="Grigoriev I.V."/>
            <person name="Minto R.E."/>
            <person name="Hibbett D.S."/>
        </authorList>
    </citation>
    <scope>NUCLEOTIDE SEQUENCE [LARGE SCALE GENOMIC DNA]</scope>
    <source>
        <strain evidence="2 3">ATCC 64428</strain>
    </source>
</reference>
<protein>
    <submittedName>
        <fullName evidence="2">Uncharacterized protein</fullName>
    </submittedName>
</protein>
<keyword evidence="3" id="KW-1185">Reference proteome</keyword>
<dbReference type="AlphaFoldDB" id="A0A0D7AJK1"/>
<dbReference type="EMBL" id="KN881646">
    <property type="protein sequence ID" value="KIY52040.1"/>
    <property type="molecule type" value="Genomic_DNA"/>
</dbReference>
<dbReference type="OrthoDB" id="2105912at2759"/>
<dbReference type="Proteomes" id="UP000054144">
    <property type="component" value="Unassembled WGS sequence"/>
</dbReference>
<evidence type="ECO:0000313" key="2">
    <source>
        <dbReference type="EMBL" id="KIY52040.1"/>
    </source>
</evidence>
<feature type="region of interest" description="Disordered" evidence="1">
    <location>
        <begin position="29"/>
        <end position="107"/>
    </location>
</feature>
<gene>
    <name evidence="2" type="ORF">FISHEDRAFT_56272</name>
</gene>
<accession>A0A0D7AJK1</accession>
<name>A0A0D7AJK1_9AGAR</name>